<dbReference type="Proteomes" id="UP001652625">
    <property type="component" value="Chromosome 15"/>
</dbReference>
<protein>
    <submittedName>
        <fullName evidence="2">Uncharacterized protein LOC136092190</fullName>
    </submittedName>
</protein>
<keyword evidence="1" id="KW-1185">Reference proteome</keyword>
<dbReference type="GeneID" id="136092190"/>
<proteinExistence type="predicted"/>
<organism evidence="1 2">
    <name type="scientific">Hydra vulgaris</name>
    <name type="common">Hydra</name>
    <name type="synonym">Hydra attenuata</name>
    <dbReference type="NCBI Taxonomy" id="6087"/>
    <lineage>
        <taxon>Eukaryota</taxon>
        <taxon>Metazoa</taxon>
        <taxon>Cnidaria</taxon>
        <taxon>Hydrozoa</taxon>
        <taxon>Hydroidolina</taxon>
        <taxon>Anthoathecata</taxon>
        <taxon>Aplanulata</taxon>
        <taxon>Hydridae</taxon>
        <taxon>Hydra</taxon>
    </lineage>
</organism>
<evidence type="ECO:0000313" key="2">
    <source>
        <dbReference type="RefSeq" id="XP_065676009.1"/>
    </source>
</evidence>
<evidence type="ECO:0000313" key="1">
    <source>
        <dbReference type="Proteomes" id="UP001652625"/>
    </source>
</evidence>
<gene>
    <name evidence="2" type="primary">LOC136092190</name>
</gene>
<dbReference type="RefSeq" id="XP_065676009.1">
    <property type="nucleotide sequence ID" value="XM_065819937.1"/>
</dbReference>
<accession>A0ABM4DN62</accession>
<dbReference type="PANTHER" id="PTHR46954">
    <property type="entry name" value="C2H2-TYPE DOMAIN-CONTAINING PROTEIN"/>
    <property type="match status" value="1"/>
</dbReference>
<name>A0ABM4DN62_HYDVU</name>
<dbReference type="PANTHER" id="PTHR46954:SF1">
    <property type="entry name" value="C2H2-TYPE DOMAIN-CONTAINING PROTEIN"/>
    <property type="match status" value="1"/>
</dbReference>
<reference evidence="2" key="1">
    <citation type="submission" date="2025-08" db="UniProtKB">
        <authorList>
            <consortium name="RefSeq"/>
        </authorList>
    </citation>
    <scope>IDENTIFICATION</scope>
</reference>
<sequence>MDIALHGSSADEKRRSEVLRSIKTLDELTSEKNKIGFAISKSALYTHLLPRSYGTLEGKRHVKTVPVRLISPQNKSHLKRVDGLFFSSTIKYVEEVRSILGPDEVCFFSQDDKTKVPFGITAAKKQAPLLMHLEHRVTLPDHDWVGVANHKLIPS</sequence>